<keyword evidence="7" id="KW-1185">Reference proteome</keyword>
<organism evidence="6 7">
    <name type="scientific">Mycobacterium syngnathidarum</name>
    <dbReference type="NCBI Taxonomy" id="1908205"/>
    <lineage>
        <taxon>Bacteria</taxon>
        <taxon>Bacillati</taxon>
        <taxon>Actinomycetota</taxon>
        <taxon>Actinomycetes</taxon>
        <taxon>Mycobacteriales</taxon>
        <taxon>Mycobacteriaceae</taxon>
        <taxon>Mycobacterium</taxon>
    </lineage>
</organism>
<dbReference type="InterPro" id="IPR050703">
    <property type="entry name" value="Flavin_MAO"/>
</dbReference>
<evidence type="ECO:0000313" key="6">
    <source>
        <dbReference type="EMBL" id="OHT98894.1"/>
    </source>
</evidence>
<keyword evidence="6" id="KW-0503">Monooxygenase</keyword>
<evidence type="ECO:0000256" key="2">
    <source>
        <dbReference type="ARBA" id="ARBA00005995"/>
    </source>
</evidence>
<evidence type="ECO:0000259" key="5">
    <source>
        <dbReference type="Pfam" id="PF01593"/>
    </source>
</evidence>
<dbReference type="Gene3D" id="3.50.50.60">
    <property type="entry name" value="FAD/NAD(P)-binding domain"/>
    <property type="match status" value="1"/>
</dbReference>
<accession>A0A1S1K0K5</accession>
<dbReference type="EMBL" id="MLHV01000011">
    <property type="protein sequence ID" value="OHT98894.1"/>
    <property type="molecule type" value="Genomic_DNA"/>
</dbReference>
<dbReference type="Proteomes" id="UP000179636">
    <property type="component" value="Unassembled WGS sequence"/>
</dbReference>
<keyword evidence="3" id="KW-0560">Oxidoreductase</keyword>
<feature type="binding site" evidence="4">
    <location>
        <position position="251"/>
    </location>
    <ligand>
        <name>FAD</name>
        <dbReference type="ChEBI" id="CHEBI:57692"/>
    </ligand>
</feature>
<gene>
    <name evidence="6" type="ORF">BKG61_13835</name>
</gene>
<reference evidence="6 7" key="1">
    <citation type="submission" date="2016-10" db="EMBL/GenBank/DDBJ databases">
        <title>Evaluation of Human, Animal and Environmental Mycobacterium chelonae Isolates by Core Genome Phylogenomic Analysis, Targeted Gene Comparison, and Anti-microbial Susceptibility Patterns: A Tale of Mistaken Identities.</title>
        <authorList>
            <person name="Fogelson S.B."/>
            <person name="Camus A.C."/>
            <person name="Lorenz W."/>
            <person name="Vasireddy R."/>
            <person name="Vasireddy S."/>
            <person name="Smith T."/>
            <person name="Brown-Elliott B.A."/>
            <person name="Wallace R.J.Jr."/>
            <person name="Hasan N.A."/>
            <person name="Reischl U."/>
            <person name="Sanchez S."/>
        </authorList>
    </citation>
    <scope>NUCLEOTIDE SEQUENCE [LARGE SCALE GENOMIC DNA]</scope>
    <source>
        <strain evidence="6 7">24999</strain>
    </source>
</reference>
<dbReference type="OrthoDB" id="337830at2"/>
<dbReference type="PRINTS" id="PR00757">
    <property type="entry name" value="AMINEOXDASEF"/>
</dbReference>
<dbReference type="SUPFAM" id="SSF54373">
    <property type="entry name" value="FAD-linked reductases, C-terminal domain"/>
    <property type="match status" value="1"/>
</dbReference>
<dbReference type="GO" id="GO:0004497">
    <property type="term" value="F:monooxygenase activity"/>
    <property type="evidence" value="ECO:0007669"/>
    <property type="project" value="UniProtKB-KW"/>
</dbReference>
<evidence type="ECO:0000256" key="3">
    <source>
        <dbReference type="ARBA" id="ARBA00023002"/>
    </source>
</evidence>
<evidence type="ECO:0000256" key="1">
    <source>
        <dbReference type="ARBA" id="ARBA00001974"/>
    </source>
</evidence>
<feature type="binding site" evidence="4">
    <location>
        <position position="356"/>
    </location>
    <ligand>
        <name>substrate</name>
    </ligand>
</feature>
<name>A0A1S1K0K5_9MYCO</name>
<dbReference type="PANTHER" id="PTHR43563:SF1">
    <property type="entry name" value="AMINE OXIDASE [FLAVIN-CONTAINING] B"/>
    <property type="match status" value="1"/>
</dbReference>
<dbReference type="PANTHER" id="PTHR43563">
    <property type="entry name" value="AMINE OXIDASE"/>
    <property type="match status" value="1"/>
</dbReference>
<feature type="domain" description="Amine oxidase" evidence="5">
    <location>
        <begin position="32"/>
        <end position="459"/>
    </location>
</feature>
<dbReference type="InterPro" id="IPR001613">
    <property type="entry name" value="Flavin_amine_oxidase"/>
</dbReference>
<dbReference type="SUPFAM" id="SSF51905">
    <property type="entry name" value="FAD/NAD(P)-binding domain"/>
    <property type="match status" value="1"/>
</dbReference>
<feature type="binding site" evidence="4">
    <location>
        <position position="436"/>
    </location>
    <ligand>
        <name>FAD</name>
        <dbReference type="ChEBI" id="CHEBI:57692"/>
    </ligand>
</feature>
<comment type="caution">
    <text evidence="6">The sequence shown here is derived from an EMBL/GenBank/DDBJ whole genome shotgun (WGS) entry which is preliminary data.</text>
</comment>
<evidence type="ECO:0000313" key="7">
    <source>
        <dbReference type="Proteomes" id="UP000179636"/>
    </source>
</evidence>
<dbReference type="STRING" id="1908205.BKG60_04210"/>
<sequence>MEETVEKHTVLTSPEGGDGSASVDVVIVGAGFAGLSAADRLVNMGASVLVVEGRDRVGGRSYTGEVAGVKVDLGATWVAQRHTAIRDLMERLGCSLTPQFDEGVNVLWMAGQRQTYTGTLPTTGPVDVEDLGRIQMALDTLLETIDVNAAWRSPNAGQLDSISFGEWLDQQQAATSTRALMFIVTRVQWGCSPLDVSLLHVLRYIQAVGGLDHMLAVEGGQQEYRVTETTQEIAKRLAAQIGDRIVLDTRVCEISQDDSGVTVSTDSGLINAKYAIVTAAPEHRAYIEYRPALPDKIEGLTTSFPMGALSKAFVAYDKPFWRAEGLSGEALADTAPVFITFDVSPSDDGPGILMVFCTARVYDGFGPDVRRKLVLDQLVDLYGEQAGSPIDYIDHCWGTEPFAPGGPHPAAPPFASVNYGEALTTPHGRIHWAGTETAGEWAGTMNGAILTGLHTAEQIAQRLGVKEEASA</sequence>
<dbReference type="InterPro" id="IPR002937">
    <property type="entry name" value="Amino_oxidase"/>
</dbReference>
<dbReference type="AlphaFoldDB" id="A0A1S1K0K5"/>
<dbReference type="Pfam" id="PF01593">
    <property type="entry name" value="Amino_oxidase"/>
    <property type="match status" value="1"/>
</dbReference>
<protein>
    <submittedName>
        <fullName evidence="6">Monooxygenase</fullName>
    </submittedName>
</protein>
<comment type="cofactor">
    <cofactor evidence="1">
        <name>FAD</name>
        <dbReference type="ChEBI" id="CHEBI:57692"/>
    </cofactor>
</comment>
<evidence type="ECO:0000256" key="4">
    <source>
        <dbReference type="PIRSR" id="PIRSR601613-1"/>
    </source>
</evidence>
<proteinExistence type="inferred from homology"/>
<comment type="similarity">
    <text evidence="2">Belongs to the flavin monoamine oxidase family.</text>
</comment>
<dbReference type="InterPro" id="IPR036188">
    <property type="entry name" value="FAD/NAD-bd_sf"/>
</dbReference>